<dbReference type="Gene3D" id="3.60.10.10">
    <property type="entry name" value="Endonuclease/exonuclease/phosphatase"/>
    <property type="match status" value="1"/>
</dbReference>
<dbReference type="EMBL" id="UZAL01043197">
    <property type="protein sequence ID" value="VDP81002.1"/>
    <property type="molecule type" value="Genomic_DNA"/>
</dbReference>
<name>A0A183PZU8_9TREM</name>
<dbReference type="PANTHER" id="PTHR33395:SF22">
    <property type="entry name" value="REVERSE TRANSCRIPTASE DOMAIN-CONTAINING PROTEIN"/>
    <property type="match status" value="1"/>
</dbReference>
<dbReference type="InterPro" id="IPR036691">
    <property type="entry name" value="Endo/exonu/phosph_ase_sf"/>
</dbReference>
<dbReference type="GO" id="GO:0007508">
    <property type="term" value="P:larval heart development"/>
    <property type="evidence" value="ECO:0007669"/>
    <property type="project" value="TreeGrafter"/>
</dbReference>
<gene>
    <name evidence="1" type="ORF">SMTD_LOCUS19884</name>
</gene>
<sequence length="356" mass="40031">GLLGYSSSAQPQLAGACLNCPPSQVQQINPLYQNNDFWPSEISDPTSTKVCSNDSPYDQSNIINHSLCKSKIHNVNMEALCFFTLHTPFLNLILINACSLLNKISALRTLAFLPKPSFILITETWCSQAVSDSELNIQNYRLYRCDRETKRGGCIIYALDTLTTNKVKDSVLNSLPESVWISVNTLNHSLLLGCIYRAPDNSNNGNDLIINAFIHASSLNFNAKAITGDFSYPGINCRTGSCQSCNDEFSAAINVHCWSQWVRNPTRGDIILDLTFSRDAIPLSVKVYEEFESSDHKIVVCAFLIYPSYNRPIQNTCQYSDYKHADWDLLHSLIKLSDWDNFFHVIVSWMLSTNSI</sequence>
<protein>
    <submittedName>
        <fullName evidence="1">Uncharacterized protein</fullName>
    </submittedName>
</protein>
<dbReference type="AlphaFoldDB" id="A0A183PZU8"/>
<dbReference type="GO" id="GO:0061343">
    <property type="term" value="P:cell adhesion involved in heart morphogenesis"/>
    <property type="evidence" value="ECO:0007669"/>
    <property type="project" value="TreeGrafter"/>
</dbReference>
<evidence type="ECO:0000313" key="1">
    <source>
        <dbReference type="EMBL" id="VDP81002.1"/>
    </source>
</evidence>
<dbReference type="GO" id="GO:0031012">
    <property type="term" value="C:extracellular matrix"/>
    <property type="evidence" value="ECO:0007669"/>
    <property type="project" value="TreeGrafter"/>
</dbReference>
<dbReference type="STRING" id="31246.A0A183PZU8"/>
<evidence type="ECO:0000313" key="2">
    <source>
        <dbReference type="Proteomes" id="UP000269396"/>
    </source>
</evidence>
<dbReference type="PANTHER" id="PTHR33395">
    <property type="entry name" value="TRANSCRIPTASE, PUTATIVE-RELATED-RELATED"/>
    <property type="match status" value="1"/>
</dbReference>
<reference evidence="1 2" key="1">
    <citation type="submission" date="2018-11" db="EMBL/GenBank/DDBJ databases">
        <authorList>
            <consortium name="Pathogen Informatics"/>
        </authorList>
    </citation>
    <scope>NUCLEOTIDE SEQUENCE [LARGE SCALE GENOMIC DNA]</scope>
    <source>
        <strain>Denwood</strain>
        <strain evidence="2">Zambia</strain>
    </source>
</reference>
<dbReference type="SUPFAM" id="SSF56219">
    <property type="entry name" value="DNase I-like"/>
    <property type="match status" value="1"/>
</dbReference>
<accession>A0A183PZU8</accession>
<proteinExistence type="predicted"/>
<feature type="non-terminal residue" evidence="1">
    <location>
        <position position="1"/>
    </location>
</feature>
<organism evidence="1 2">
    <name type="scientific">Schistosoma mattheei</name>
    <dbReference type="NCBI Taxonomy" id="31246"/>
    <lineage>
        <taxon>Eukaryota</taxon>
        <taxon>Metazoa</taxon>
        <taxon>Spiralia</taxon>
        <taxon>Lophotrochozoa</taxon>
        <taxon>Platyhelminthes</taxon>
        <taxon>Trematoda</taxon>
        <taxon>Digenea</taxon>
        <taxon>Strigeidida</taxon>
        <taxon>Schistosomatoidea</taxon>
        <taxon>Schistosomatidae</taxon>
        <taxon>Schistosoma</taxon>
    </lineage>
</organism>
<dbReference type="Proteomes" id="UP000269396">
    <property type="component" value="Unassembled WGS sequence"/>
</dbReference>
<keyword evidence="2" id="KW-1185">Reference proteome</keyword>